<evidence type="ECO:0000313" key="2">
    <source>
        <dbReference type="Proteomes" id="UP000322983"/>
    </source>
</evidence>
<accession>A0A510DRM1</accession>
<dbReference type="KEGG" id="step:IC006_0113"/>
<proteinExistence type="predicted"/>
<dbReference type="Proteomes" id="UP000322983">
    <property type="component" value="Chromosome"/>
</dbReference>
<dbReference type="AlphaFoldDB" id="A0A510DRM1"/>
<evidence type="ECO:0000313" key="1">
    <source>
        <dbReference type="EMBL" id="BBG22829.1"/>
    </source>
</evidence>
<organism evidence="1 2">
    <name type="scientific">Sulfuracidifex tepidarius</name>
    <dbReference type="NCBI Taxonomy" id="1294262"/>
    <lineage>
        <taxon>Archaea</taxon>
        <taxon>Thermoproteota</taxon>
        <taxon>Thermoprotei</taxon>
        <taxon>Sulfolobales</taxon>
        <taxon>Sulfolobaceae</taxon>
        <taxon>Sulfuracidifex</taxon>
    </lineage>
</organism>
<sequence length="34" mass="3928">MAERVWLESGFKDLINTLNKYKTGESDKEGIKLI</sequence>
<gene>
    <name evidence="1" type="ORF">IC006_0113</name>
</gene>
<reference evidence="1 2" key="1">
    <citation type="journal article" date="2020" name="Int. J. Syst. Evol. Microbiol.">
        <title>Sulfuracidifex tepidarius gen. nov., sp. nov. and transfer of Sulfolobus metallicus Huber and Stetter 1992 to the genus Sulfuracidifex as Sulfuracidifex metallicus comb. nov.</title>
        <authorList>
            <person name="Itoh T."/>
            <person name="Miura T."/>
            <person name="Sakai H.D."/>
            <person name="Kato S."/>
            <person name="Ohkuma M."/>
            <person name="Takashina T."/>
        </authorList>
    </citation>
    <scope>NUCLEOTIDE SEQUENCE [LARGE SCALE GENOMIC DNA]</scope>
    <source>
        <strain evidence="1 2">IC-006</strain>
    </source>
</reference>
<dbReference type="EMBL" id="AP018929">
    <property type="protein sequence ID" value="BBG22829.1"/>
    <property type="molecule type" value="Genomic_DNA"/>
</dbReference>
<name>A0A510DRM1_9CREN</name>
<protein>
    <submittedName>
        <fullName evidence="1">Uncharacterized protein</fullName>
    </submittedName>
</protein>
<keyword evidence="2" id="KW-1185">Reference proteome</keyword>
<dbReference type="STRING" id="1294262.GCA_001316085_00916"/>